<dbReference type="GO" id="GO:0048284">
    <property type="term" value="P:organelle fusion"/>
    <property type="evidence" value="ECO:0007669"/>
    <property type="project" value="TreeGrafter"/>
</dbReference>
<evidence type="ECO:0000256" key="7">
    <source>
        <dbReference type="ARBA" id="ARBA00023136"/>
    </source>
</evidence>
<keyword evidence="6" id="KW-0862">Zinc</keyword>
<evidence type="ECO:0000256" key="6">
    <source>
        <dbReference type="ARBA" id="ARBA00022833"/>
    </source>
</evidence>
<dbReference type="PANTHER" id="PTHR23323">
    <property type="entry name" value="VACUOLAR PROTEIN SORTING-ASSOCIATED PROTEIN"/>
    <property type="match status" value="1"/>
</dbReference>
<evidence type="ECO:0000256" key="2">
    <source>
        <dbReference type="ARBA" id="ARBA00010454"/>
    </source>
</evidence>
<dbReference type="InterPro" id="IPR007810">
    <property type="entry name" value="Pep3/Vps18_beta-prop"/>
</dbReference>
<dbReference type="Pfam" id="PF26148">
    <property type="entry name" value="VPS18_RING_C"/>
    <property type="match status" value="1"/>
</dbReference>
<evidence type="ECO:0000256" key="4">
    <source>
        <dbReference type="ARBA" id="ARBA00022723"/>
    </source>
</evidence>
<comment type="similarity">
    <text evidence="2">Belongs to the VPS18 family.</text>
</comment>
<dbReference type="InterPro" id="IPR006594">
    <property type="entry name" value="LisH"/>
</dbReference>
<keyword evidence="13" id="KW-1185">Reference proteome</keyword>
<dbReference type="PROSITE" id="PS50236">
    <property type="entry name" value="CHCR"/>
    <property type="match status" value="1"/>
</dbReference>
<keyword evidence="9" id="KW-0175">Coiled coil</keyword>
<feature type="domain" description="Pep3/Vps18 RING C-terminal" evidence="11">
    <location>
        <begin position="876"/>
        <end position="975"/>
    </location>
</feature>
<protein>
    <recommendedName>
        <fullName evidence="3">Vacuolar protein sorting-associated protein 18 homolog</fullName>
    </recommendedName>
</protein>
<dbReference type="GO" id="GO:0031902">
    <property type="term" value="C:late endosome membrane"/>
    <property type="evidence" value="ECO:0007669"/>
    <property type="project" value="UniProtKB-SubCell"/>
</dbReference>
<dbReference type="PANTHER" id="PTHR23323:SF26">
    <property type="entry name" value="VACUOLAR PROTEIN SORTING-ASSOCIATED PROTEIN 18 HOMOLOG"/>
    <property type="match status" value="1"/>
</dbReference>
<feature type="repeat" description="CHCR" evidence="8">
    <location>
        <begin position="641"/>
        <end position="801"/>
    </location>
</feature>
<accession>A0AAD5L3U9</accession>
<comment type="subcellular location">
    <subcellularLocation>
        <location evidence="1">Late endosome membrane</location>
        <topology evidence="1">Peripheral membrane protein</topology>
        <orientation evidence="1">Cytoplasmic side</orientation>
    </subcellularLocation>
</comment>
<name>A0AAD5L3U9_9CRUS</name>
<evidence type="ECO:0000256" key="8">
    <source>
        <dbReference type="PROSITE-ProRule" id="PRU01006"/>
    </source>
</evidence>
<reference evidence="12 13" key="1">
    <citation type="submission" date="2022-05" db="EMBL/GenBank/DDBJ databases">
        <title>A multi-omics perspective on studying reproductive biology in Daphnia sinensis.</title>
        <authorList>
            <person name="Jia J."/>
        </authorList>
    </citation>
    <scope>NUCLEOTIDE SEQUENCE [LARGE SCALE GENOMIC DNA]</scope>
    <source>
        <strain evidence="12 13">WSL</strain>
    </source>
</reference>
<evidence type="ECO:0000259" key="10">
    <source>
        <dbReference type="Pfam" id="PF05131"/>
    </source>
</evidence>
<sequence>MTSILDQYEKASKQVCCCNFKGRWIAGTTVFINTLLENERPMFAKQKVAYTPQYPVHHMCAQSGRIALVLVNNTLLRIDTQLPDNIDELDLNKNLTAGYKIQRLFVDPTGCHILVSAVHKDRERDPEREDNNAELIYVHANSAKPRQVTKTKGNFITAVGWCTSNIGQTTGPILLGTSKGFIYETEINQSGNEIYWKQVFDLGRGTPTIITGLEYFRLRPAGEGQSVYGVLVTTMTKLYQFQGNLMNRMDDRPLLQSIFHAYLNTKEKFIEIPSEYPVSRLRLCFANDQPTQVAWMTGNGVLLAQVSDKDGVLSPQHRMIPYPLPDTSSEPSEISKKRGHHKFPLEVALTPFHLAMVFYDRLRIICTVNQQLVYEDTYDQSFGDLRGLTCDGRNKKNQQGPVLWSFADYALFRYTITDESRHIWQMYMEQKQFDLALQFCGNNASQRSQVLLHQAHHLLSKHQYEKAAKLYAQTEASFEEVALKFMEIKQEDALQAFLLEKASRLKGDQRMQLSMLVLWLLELMLRKLGSLKDAGIKTDSPQYQSSWDTLNRFTEQRRIMECIKSNLGAVYSLLSSHGLHDVMLHLAGKLKDSQRIMEQHLLDRNYKEALNVLLESSDSELLYNACPVLLQEQPKETVDMLIYKAHKLELTRVTPLLFAALSDGDARLAKEIIRFVEHCAYQLNCKDRSLHTLLFSLYIRYAPDKTLPYLNGQGEDVKTVPYDAQSALRLCLAADTSQLQACVLLYRIMGLYQPAVEMALKVDAALARQTADMPEENEELRKKLWLRIARHVVEKERDIQRAMAVLQQCNLLKIEDVLPFFPDFTTIDLFKDAISQSLQEYSHHLDTLKEEMEEATKAADALRHEIQAFRHKSIVVQAGDHCHLCRSPLLTRSAYLFPCGHRFHGDCLLPRVLTTMSQMRRERVAELQRELASLPNNDADSLSLASSSLGTREQLLQDLDDIMAADCVLCGESVIRLIDAPFTVEDDLEAFNAID</sequence>
<dbReference type="PROSITE" id="PS50896">
    <property type="entry name" value="LISH"/>
    <property type="match status" value="1"/>
</dbReference>
<dbReference type="GO" id="GO:0006904">
    <property type="term" value="P:vesicle docking involved in exocytosis"/>
    <property type="evidence" value="ECO:0007669"/>
    <property type="project" value="TreeGrafter"/>
</dbReference>
<feature type="domain" description="Pep3/Vps18 beta-propeller" evidence="10">
    <location>
        <begin position="41"/>
        <end position="416"/>
    </location>
</feature>
<dbReference type="GO" id="GO:0008333">
    <property type="term" value="P:endosome to lysosome transport"/>
    <property type="evidence" value="ECO:0007669"/>
    <property type="project" value="TreeGrafter"/>
</dbReference>
<dbReference type="EMBL" id="WJBH02000001">
    <property type="protein sequence ID" value="KAI9565527.1"/>
    <property type="molecule type" value="Genomic_DNA"/>
</dbReference>
<dbReference type="AlphaFoldDB" id="A0AAD5L3U9"/>
<dbReference type="Proteomes" id="UP000820818">
    <property type="component" value="Linkage Group LG1"/>
</dbReference>
<evidence type="ECO:0000313" key="12">
    <source>
        <dbReference type="EMBL" id="KAI9565527.1"/>
    </source>
</evidence>
<dbReference type="GO" id="GO:0008270">
    <property type="term" value="F:zinc ion binding"/>
    <property type="evidence" value="ECO:0007669"/>
    <property type="project" value="UniProtKB-KW"/>
</dbReference>
<evidence type="ECO:0000256" key="9">
    <source>
        <dbReference type="SAM" id="Coils"/>
    </source>
</evidence>
<dbReference type="GO" id="GO:0006886">
    <property type="term" value="P:intracellular protein transport"/>
    <property type="evidence" value="ECO:0007669"/>
    <property type="project" value="UniProtKB-UniRule"/>
</dbReference>
<keyword evidence="7" id="KW-0472">Membrane</keyword>
<dbReference type="InterPro" id="IPR000547">
    <property type="entry name" value="Clathrin_H-chain/VPS_repeat"/>
</dbReference>
<dbReference type="Pfam" id="PF05131">
    <property type="entry name" value="Pep3_Vps18"/>
    <property type="match status" value="1"/>
</dbReference>
<dbReference type="SUPFAM" id="SSF57850">
    <property type="entry name" value="RING/U-box"/>
    <property type="match status" value="1"/>
</dbReference>
<dbReference type="GO" id="GO:0030897">
    <property type="term" value="C:HOPS complex"/>
    <property type="evidence" value="ECO:0007669"/>
    <property type="project" value="TreeGrafter"/>
</dbReference>
<evidence type="ECO:0000256" key="1">
    <source>
        <dbReference type="ARBA" id="ARBA00004492"/>
    </source>
</evidence>
<keyword evidence="4" id="KW-0479">Metal-binding</keyword>
<gene>
    <name evidence="12" type="ORF">GHT06_009319</name>
</gene>
<proteinExistence type="inferred from homology"/>
<evidence type="ECO:0000256" key="3">
    <source>
        <dbReference type="ARBA" id="ARBA00017338"/>
    </source>
</evidence>
<dbReference type="GO" id="GO:0030674">
    <property type="term" value="F:protein-macromolecule adaptor activity"/>
    <property type="evidence" value="ECO:0007669"/>
    <property type="project" value="TreeGrafter"/>
</dbReference>
<evidence type="ECO:0000313" key="13">
    <source>
        <dbReference type="Proteomes" id="UP000820818"/>
    </source>
</evidence>
<organism evidence="12 13">
    <name type="scientific">Daphnia sinensis</name>
    <dbReference type="NCBI Taxonomy" id="1820382"/>
    <lineage>
        <taxon>Eukaryota</taxon>
        <taxon>Metazoa</taxon>
        <taxon>Ecdysozoa</taxon>
        <taxon>Arthropoda</taxon>
        <taxon>Crustacea</taxon>
        <taxon>Branchiopoda</taxon>
        <taxon>Diplostraca</taxon>
        <taxon>Cladocera</taxon>
        <taxon>Anomopoda</taxon>
        <taxon>Daphniidae</taxon>
        <taxon>Daphnia</taxon>
        <taxon>Daphnia similis group</taxon>
    </lineage>
</organism>
<evidence type="ECO:0000259" key="11">
    <source>
        <dbReference type="Pfam" id="PF26148"/>
    </source>
</evidence>
<dbReference type="GO" id="GO:0007040">
    <property type="term" value="P:lysosome organization"/>
    <property type="evidence" value="ECO:0007669"/>
    <property type="project" value="TreeGrafter"/>
</dbReference>
<dbReference type="GO" id="GO:0007032">
    <property type="term" value="P:endosome organization"/>
    <property type="evidence" value="ECO:0007669"/>
    <property type="project" value="TreeGrafter"/>
</dbReference>
<comment type="caution">
    <text evidence="12">The sequence shown here is derived from an EMBL/GenBank/DDBJ whole genome shotgun (WGS) entry which is preliminary data.</text>
</comment>
<dbReference type="InterPro" id="IPR058919">
    <property type="entry name" value="Pep3/Vps18_RING_C"/>
</dbReference>
<evidence type="ECO:0000256" key="5">
    <source>
        <dbReference type="ARBA" id="ARBA00022771"/>
    </source>
</evidence>
<feature type="coiled-coil region" evidence="9">
    <location>
        <begin position="831"/>
        <end position="872"/>
    </location>
</feature>
<keyword evidence="5" id="KW-0863">Zinc-finger</keyword>